<organism evidence="1 2">
    <name type="scientific">Aspergillus brunneoviolaceus CBS 621.78</name>
    <dbReference type="NCBI Taxonomy" id="1450534"/>
    <lineage>
        <taxon>Eukaryota</taxon>
        <taxon>Fungi</taxon>
        <taxon>Dikarya</taxon>
        <taxon>Ascomycota</taxon>
        <taxon>Pezizomycotina</taxon>
        <taxon>Eurotiomycetes</taxon>
        <taxon>Eurotiomycetidae</taxon>
        <taxon>Eurotiales</taxon>
        <taxon>Aspergillaceae</taxon>
        <taxon>Aspergillus</taxon>
        <taxon>Aspergillus subgen. Circumdati</taxon>
    </lineage>
</organism>
<gene>
    <name evidence="1" type="ORF">BO95DRAFT_488858</name>
</gene>
<reference evidence="1" key="1">
    <citation type="submission" date="2018-02" db="EMBL/GenBank/DDBJ databases">
        <title>The genomes of Aspergillus section Nigri reveals drivers in fungal speciation.</title>
        <authorList>
            <consortium name="DOE Joint Genome Institute"/>
            <person name="Vesth T.C."/>
            <person name="Nybo J."/>
            <person name="Theobald S."/>
            <person name="Brandl J."/>
            <person name="Frisvad J.C."/>
            <person name="Nielsen K.F."/>
            <person name="Lyhne E.K."/>
            <person name="Kogle M.E."/>
            <person name="Kuo A."/>
            <person name="Riley R."/>
            <person name="Clum A."/>
            <person name="Nolan M."/>
            <person name="Lipzen A."/>
            <person name="Salamov A."/>
            <person name="Henrissat B."/>
            <person name="Wiebenga A."/>
            <person name="De vries R.P."/>
            <person name="Grigoriev I.V."/>
            <person name="Mortensen U.H."/>
            <person name="Andersen M.R."/>
            <person name="Baker S.E."/>
        </authorList>
    </citation>
    <scope>NUCLEOTIDE SEQUENCE</scope>
    <source>
        <strain evidence="1">CBS 621.78</strain>
    </source>
</reference>
<name>A0ACD1FSK5_9EURO</name>
<protein>
    <submittedName>
        <fullName evidence="1">NAD(P)-binding protein</fullName>
    </submittedName>
</protein>
<dbReference type="Proteomes" id="UP000249057">
    <property type="component" value="Unassembled WGS sequence"/>
</dbReference>
<proteinExistence type="predicted"/>
<keyword evidence="2" id="KW-1185">Reference proteome</keyword>
<sequence length="162" mass="17584">MPETILVTGASGFVAAHVILAFLTAGYHVRGSVRLQSAAESIKSRYPQYSQQLSLVIVPDIAVPGAFNYALVSVSGVIHTASPFVLDVSDNENDLLQPAIRGTLNIAHTIHTCNPSVRRLVVTSSFAAVLNLDQGFRPTYRYSEADWNPCSYEIARKPPTRA</sequence>
<evidence type="ECO:0000313" key="1">
    <source>
        <dbReference type="EMBL" id="RAH39885.1"/>
    </source>
</evidence>
<dbReference type="EMBL" id="KZ825426">
    <property type="protein sequence ID" value="RAH39885.1"/>
    <property type="molecule type" value="Genomic_DNA"/>
</dbReference>
<accession>A0ACD1FSK5</accession>
<evidence type="ECO:0000313" key="2">
    <source>
        <dbReference type="Proteomes" id="UP000249057"/>
    </source>
</evidence>